<accession>A0A0F8XW03</accession>
<dbReference type="EMBL" id="LAZR01056846">
    <property type="protein sequence ID" value="KKK73297.1"/>
    <property type="molecule type" value="Genomic_DNA"/>
</dbReference>
<evidence type="ECO:0008006" key="2">
    <source>
        <dbReference type="Google" id="ProtNLM"/>
    </source>
</evidence>
<reference evidence="1" key="1">
    <citation type="journal article" date="2015" name="Nature">
        <title>Complex archaea that bridge the gap between prokaryotes and eukaryotes.</title>
        <authorList>
            <person name="Spang A."/>
            <person name="Saw J.H."/>
            <person name="Jorgensen S.L."/>
            <person name="Zaremba-Niedzwiedzka K."/>
            <person name="Martijn J."/>
            <person name="Lind A.E."/>
            <person name="van Eijk R."/>
            <person name="Schleper C."/>
            <person name="Guy L."/>
            <person name="Ettema T.J."/>
        </authorList>
    </citation>
    <scope>NUCLEOTIDE SEQUENCE</scope>
</reference>
<sequence>ALTQAGLGATDKFRILIPVGDQGDYEFAATASIAWGESFVEEVSIKGFNLAADSDPSEGVTYQTAGTPVNELREVDQDPAVTPKISGATATSGGTKTITDTGAGWVVNTYEDDWVEITSGLGSGQFRKILSNTSDTLTVGEDWTTQPDATSIFDIFTPVLLPARYLGIFADRVIALQVDEDPQKVSWPVNGVPTNWVDEGSGSSILRSHSVDPVDELLALEVLTSNVAALFRRRSIMRVVQTGIASNALGFYRWLENLGTESPFSPEVVPGGIMFLGHDKQVYYLTEKGPTPVSQFIQEELESTIGDLGVVEGTYDATTQNYMLAVPGLTGSNTAITWLFDFGRMIAEQVLVWQKRTETMNRLAIAGGKVLFAGSDGIVRQFDKANP</sequence>
<feature type="non-terminal residue" evidence="1">
    <location>
        <position position="1"/>
    </location>
</feature>
<organism evidence="1">
    <name type="scientific">marine sediment metagenome</name>
    <dbReference type="NCBI Taxonomy" id="412755"/>
    <lineage>
        <taxon>unclassified sequences</taxon>
        <taxon>metagenomes</taxon>
        <taxon>ecological metagenomes</taxon>
    </lineage>
</organism>
<gene>
    <name evidence="1" type="ORF">LCGC14_2895240</name>
</gene>
<name>A0A0F8XW03_9ZZZZ</name>
<feature type="non-terminal residue" evidence="1">
    <location>
        <position position="387"/>
    </location>
</feature>
<protein>
    <recommendedName>
        <fullName evidence="2">Tip attachment protein J domain-containing protein</fullName>
    </recommendedName>
</protein>
<comment type="caution">
    <text evidence="1">The sequence shown here is derived from an EMBL/GenBank/DDBJ whole genome shotgun (WGS) entry which is preliminary data.</text>
</comment>
<proteinExistence type="predicted"/>
<evidence type="ECO:0000313" key="1">
    <source>
        <dbReference type="EMBL" id="KKK73297.1"/>
    </source>
</evidence>
<dbReference type="AlphaFoldDB" id="A0A0F8XW03"/>